<keyword evidence="3" id="KW-1185">Reference proteome</keyword>
<evidence type="ECO:0000313" key="3">
    <source>
        <dbReference type="Proteomes" id="UP000324222"/>
    </source>
</evidence>
<accession>A0A5B7E0W8</accession>
<dbReference type="AlphaFoldDB" id="A0A5B7E0W8"/>
<dbReference type="OrthoDB" id="6077919at2759"/>
<sequence length="135" mass="14572">MVVSAEEYRHKIFGVIPSPSHQTLYCETDMAAAASPELKGTLTPPGSSPLRAECDPTQDSSHGSTPPSPEAPPTPDSAHMAAEPTNHSSVRLQSTNDKAERHPLTNEEPLSGAKKRKPTKVHKVELYALRGGRRQ</sequence>
<feature type="compositionally biased region" description="Pro residues" evidence="1">
    <location>
        <begin position="66"/>
        <end position="75"/>
    </location>
</feature>
<name>A0A5B7E0W8_PORTR</name>
<dbReference type="Proteomes" id="UP000324222">
    <property type="component" value="Unassembled WGS sequence"/>
</dbReference>
<organism evidence="2 3">
    <name type="scientific">Portunus trituberculatus</name>
    <name type="common">Swimming crab</name>
    <name type="synonym">Neptunus trituberculatus</name>
    <dbReference type="NCBI Taxonomy" id="210409"/>
    <lineage>
        <taxon>Eukaryota</taxon>
        <taxon>Metazoa</taxon>
        <taxon>Ecdysozoa</taxon>
        <taxon>Arthropoda</taxon>
        <taxon>Crustacea</taxon>
        <taxon>Multicrustacea</taxon>
        <taxon>Malacostraca</taxon>
        <taxon>Eumalacostraca</taxon>
        <taxon>Eucarida</taxon>
        <taxon>Decapoda</taxon>
        <taxon>Pleocyemata</taxon>
        <taxon>Brachyura</taxon>
        <taxon>Eubrachyura</taxon>
        <taxon>Portunoidea</taxon>
        <taxon>Portunidae</taxon>
        <taxon>Portuninae</taxon>
        <taxon>Portunus</taxon>
    </lineage>
</organism>
<reference evidence="2 3" key="1">
    <citation type="submission" date="2019-05" db="EMBL/GenBank/DDBJ databases">
        <title>Another draft genome of Portunus trituberculatus and its Hox gene families provides insights of decapod evolution.</title>
        <authorList>
            <person name="Jeong J.-H."/>
            <person name="Song I."/>
            <person name="Kim S."/>
            <person name="Choi T."/>
            <person name="Kim D."/>
            <person name="Ryu S."/>
            <person name="Kim W."/>
        </authorList>
    </citation>
    <scope>NUCLEOTIDE SEQUENCE [LARGE SCALE GENOMIC DNA]</scope>
    <source>
        <tissue evidence="2">Muscle</tissue>
    </source>
</reference>
<dbReference type="EMBL" id="VSRR010001660">
    <property type="protein sequence ID" value="MPC26843.1"/>
    <property type="molecule type" value="Genomic_DNA"/>
</dbReference>
<proteinExistence type="predicted"/>
<gene>
    <name evidence="2" type="ORF">E2C01_019994</name>
</gene>
<protein>
    <submittedName>
        <fullName evidence="2">Uncharacterized protein</fullName>
    </submittedName>
</protein>
<evidence type="ECO:0000313" key="2">
    <source>
        <dbReference type="EMBL" id="MPC26843.1"/>
    </source>
</evidence>
<evidence type="ECO:0000256" key="1">
    <source>
        <dbReference type="SAM" id="MobiDB-lite"/>
    </source>
</evidence>
<feature type="compositionally biased region" description="Polar residues" evidence="1">
    <location>
        <begin position="85"/>
        <end position="96"/>
    </location>
</feature>
<feature type="region of interest" description="Disordered" evidence="1">
    <location>
        <begin position="36"/>
        <end position="135"/>
    </location>
</feature>
<comment type="caution">
    <text evidence="2">The sequence shown here is derived from an EMBL/GenBank/DDBJ whole genome shotgun (WGS) entry which is preliminary data.</text>
</comment>